<keyword evidence="3" id="KW-1185">Reference proteome</keyword>
<comment type="caution">
    <text evidence="2">The sequence shown here is derived from an EMBL/GenBank/DDBJ whole genome shotgun (WGS) entry which is preliminary data.</text>
</comment>
<organism evidence="2 3">
    <name type="scientific">Rapidithrix thailandica</name>
    <dbReference type="NCBI Taxonomy" id="413964"/>
    <lineage>
        <taxon>Bacteria</taxon>
        <taxon>Pseudomonadati</taxon>
        <taxon>Bacteroidota</taxon>
        <taxon>Cytophagia</taxon>
        <taxon>Cytophagales</taxon>
        <taxon>Flammeovirgaceae</taxon>
        <taxon>Rapidithrix</taxon>
    </lineage>
</organism>
<keyword evidence="1" id="KW-0175">Coiled coil</keyword>
<evidence type="ECO:0000313" key="2">
    <source>
        <dbReference type="EMBL" id="MEN7549748.1"/>
    </source>
</evidence>
<feature type="coiled-coil region" evidence="1">
    <location>
        <begin position="53"/>
        <end position="87"/>
    </location>
</feature>
<dbReference type="EMBL" id="JBDKWZ010000010">
    <property type="protein sequence ID" value="MEN7549748.1"/>
    <property type="molecule type" value="Genomic_DNA"/>
</dbReference>
<name>A0AAW9SBA4_9BACT</name>
<evidence type="ECO:0000313" key="3">
    <source>
        <dbReference type="Proteomes" id="UP001403385"/>
    </source>
</evidence>
<reference evidence="2 3" key="1">
    <citation type="submission" date="2024-04" db="EMBL/GenBank/DDBJ databases">
        <title>Novel genus in family Flammeovirgaceae.</title>
        <authorList>
            <person name="Nguyen T.H."/>
            <person name="Vuong T.Q."/>
            <person name="Le H."/>
            <person name="Kim S.-G."/>
        </authorList>
    </citation>
    <scope>NUCLEOTIDE SEQUENCE [LARGE SCALE GENOMIC DNA]</scope>
    <source>
        <strain evidence="2 3">JCM 23209</strain>
    </source>
</reference>
<protein>
    <submittedName>
        <fullName evidence="2">Uncharacterized protein</fullName>
    </submittedName>
</protein>
<proteinExistence type="predicted"/>
<evidence type="ECO:0000256" key="1">
    <source>
        <dbReference type="SAM" id="Coils"/>
    </source>
</evidence>
<dbReference type="RefSeq" id="WP_346822526.1">
    <property type="nucleotide sequence ID" value="NZ_JBDKWZ010000010.1"/>
</dbReference>
<accession>A0AAW9SBA4</accession>
<gene>
    <name evidence="2" type="ORF">AAG747_17625</name>
</gene>
<sequence length="90" mass="10359">MANPKENFSEIATAFFMGVAEGLIWKSDPNKDSSKVDEYLHILRKYKSNDNPHSELQNQVNALKEEVQLLKDQLADKDELIALLREKLDQ</sequence>
<dbReference type="Proteomes" id="UP001403385">
    <property type="component" value="Unassembled WGS sequence"/>
</dbReference>
<dbReference type="AlphaFoldDB" id="A0AAW9SBA4"/>